<reference evidence="7" key="1">
    <citation type="journal article" date="2020" name="Nature">
        <title>Giant virus diversity and host interactions through global metagenomics.</title>
        <authorList>
            <person name="Schulz F."/>
            <person name="Roux S."/>
            <person name="Paez-Espino D."/>
            <person name="Jungbluth S."/>
            <person name="Walsh D.A."/>
            <person name="Denef V.J."/>
            <person name="McMahon K.D."/>
            <person name="Konstantinidis K.T."/>
            <person name="Eloe-Fadrosh E.A."/>
            <person name="Kyrpides N.C."/>
            <person name="Woyke T."/>
        </authorList>
    </citation>
    <scope>NUCLEOTIDE SEQUENCE</scope>
    <source>
        <strain evidence="7">GVMAG-M-3300010158-13</strain>
    </source>
</reference>
<dbReference type="Gene3D" id="3.30.40.10">
    <property type="entry name" value="Zinc/RING finger domain, C3HC4 (zinc finger)"/>
    <property type="match status" value="1"/>
</dbReference>
<dbReference type="AlphaFoldDB" id="A0A6C0B6H1"/>
<keyword evidence="2" id="KW-0863">Zinc-finger</keyword>
<dbReference type="GO" id="GO:0008270">
    <property type="term" value="F:zinc ion binding"/>
    <property type="evidence" value="ECO:0007669"/>
    <property type="project" value="UniProtKB-KW"/>
</dbReference>
<keyword evidence="1" id="KW-0479">Metal-binding</keyword>
<feature type="region of interest" description="Disordered" evidence="5">
    <location>
        <begin position="55"/>
        <end position="83"/>
    </location>
</feature>
<protein>
    <recommendedName>
        <fullName evidence="6">RING-type domain-containing protein</fullName>
    </recommendedName>
</protein>
<accession>A0A6C0B6H1</accession>
<feature type="domain" description="RING-type" evidence="6">
    <location>
        <begin position="6"/>
        <end position="46"/>
    </location>
</feature>
<evidence type="ECO:0000256" key="3">
    <source>
        <dbReference type="ARBA" id="ARBA00022833"/>
    </source>
</evidence>
<keyword evidence="4" id="KW-0175">Coiled coil</keyword>
<dbReference type="EMBL" id="MN739088">
    <property type="protein sequence ID" value="QHS87845.1"/>
    <property type="molecule type" value="Genomic_DNA"/>
</dbReference>
<dbReference type="PROSITE" id="PS00518">
    <property type="entry name" value="ZF_RING_1"/>
    <property type="match status" value="1"/>
</dbReference>
<organism evidence="7">
    <name type="scientific">viral metagenome</name>
    <dbReference type="NCBI Taxonomy" id="1070528"/>
    <lineage>
        <taxon>unclassified sequences</taxon>
        <taxon>metagenomes</taxon>
        <taxon>organismal metagenomes</taxon>
    </lineage>
</organism>
<proteinExistence type="predicted"/>
<evidence type="ECO:0000256" key="5">
    <source>
        <dbReference type="SAM" id="MobiDB-lite"/>
    </source>
</evidence>
<dbReference type="InterPro" id="IPR001841">
    <property type="entry name" value="Znf_RING"/>
</dbReference>
<feature type="coiled-coil region" evidence="4">
    <location>
        <begin position="123"/>
        <end position="150"/>
    </location>
</feature>
<sequence length="154" mass="17970">MNNEECCMCFEEISGSDNCTTPCGHQFCFICLCRSLVNRNTCPCCRTVLIETPDENEDSDYESESDEEEEEEEEEEDFDFPEDDNLDKIIKSFSEKGYGITDLMIMLIGRIKKDDNRYNPETIKKMYSDLNEIVDDLDNQKDELKLFAAEDVRF</sequence>
<evidence type="ECO:0000256" key="4">
    <source>
        <dbReference type="SAM" id="Coils"/>
    </source>
</evidence>
<evidence type="ECO:0000256" key="2">
    <source>
        <dbReference type="ARBA" id="ARBA00022771"/>
    </source>
</evidence>
<evidence type="ECO:0000259" key="6">
    <source>
        <dbReference type="PROSITE" id="PS50089"/>
    </source>
</evidence>
<name>A0A6C0B6H1_9ZZZZ</name>
<dbReference type="InterPro" id="IPR017907">
    <property type="entry name" value="Znf_RING_CS"/>
</dbReference>
<dbReference type="SUPFAM" id="SSF57850">
    <property type="entry name" value="RING/U-box"/>
    <property type="match status" value="1"/>
</dbReference>
<dbReference type="PROSITE" id="PS50089">
    <property type="entry name" value="ZF_RING_2"/>
    <property type="match status" value="1"/>
</dbReference>
<evidence type="ECO:0000313" key="7">
    <source>
        <dbReference type="EMBL" id="QHS87845.1"/>
    </source>
</evidence>
<dbReference type="Pfam" id="PF13639">
    <property type="entry name" value="zf-RING_2"/>
    <property type="match status" value="1"/>
</dbReference>
<dbReference type="InterPro" id="IPR013083">
    <property type="entry name" value="Znf_RING/FYVE/PHD"/>
</dbReference>
<keyword evidence="3" id="KW-0862">Zinc</keyword>
<evidence type="ECO:0000256" key="1">
    <source>
        <dbReference type="ARBA" id="ARBA00022723"/>
    </source>
</evidence>